<name>A0A1E3Q284_LIPST</name>
<feature type="transmembrane region" description="Helical" evidence="5">
    <location>
        <begin position="79"/>
        <end position="102"/>
    </location>
</feature>
<reference evidence="9 10" key="1">
    <citation type="journal article" date="2016" name="Proc. Natl. Acad. Sci. U.S.A.">
        <title>Comparative genomics of biotechnologically important yeasts.</title>
        <authorList>
            <person name="Riley R."/>
            <person name="Haridas S."/>
            <person name="Wolfe K.H."/>
            <person name="Lopes M.R."/>
            <person name="Hittinger C.T."/>
            <person name="Goeker M."/>
            <person name="Salamov A.A."/>
            <person name="Wisecaver J.H."/>
            <person name="Long T.M."/>
            <person name="Calvey C.H."/>
            <person name="Aerts A.L."/>
            <person name="Barry K.W."/>
            <person name="Choi C."/>
            <person name="Clum A."/>
            <person name="Coughlan A.Y."/>
            <person name="Deshpande S."/>
            <person name="Douglass A.P."/>
            <person name="Hanson S.J."/>
            <person name="Klenk H.-P."/>
            <person name="LaButti K.M."/>
            <person name="Lapidus A."/>
            <person name="Lindquist E.A."/>
            <person name="Lipzen A.M."/>
            <person name="Meier-Kolthoff J.P."/>
            <person name="Ohm R.A."/>
            <person name="Otillar R.P."/>
            <person name="Pangilinan J.L."/>
            <person name="Peng Y."/>
            <person name="Rokas A."/>
            <person name="Rosa C.A."/>
            <person name="Scheuner C."/>
            <person name="Sibirny A.A."/>
            <person name="Slot J.C."/>
            <person name="Stielow J.B."/>
            <person name="Sun H."/>
            <person name="Kurtzman C.P."/>
            <person name="Blackwell M."/>
            <person name="Grigoriev I.V."/>
            <person name="Jeffries T.W."/>
        </authorList>
    </citation>
    <scope>NUCLEOTIDE SEQUENCE [LARGE SCALE GENOMIC DNA]</scope>
    <source>
        <strain evidence="9 10">NRRL Y-11557</strain>
    </source>
</reference>
<feature type="transmembrane region" description="Helical" evidence="5">
    <location>
        <begin position="692"/>
        <end position="710"/>
    </location>
</feature>
<keyword evidence="3 5" id="KW-1133">Transmembrane helix</keyword>
<feature type="transmembrane region" description="Helical" evidence="5">
    <location>
        <begin position="51"/>
        <end position="67"/>
    </location>
</feature>
<evidence type="ECO:0000259" key="8">
    <source>
        <dbReference type="Pfam" id="PF13515"/>
    </source>
</evidence>
<sequence>MARINKTAIFLWQKSGLSPGLLIAMVKGGLPPAIALSLFQLDNFAGKFTTVGYLVAIMSILSSAMLPRAKFLQTMMFNIIGICIGACIALLTCYCSVSARIHTTSVSASSGGTPTPGTTTSVTYNSSASAVSAIWLFFNIAISNAFRFKRPQLQVPVIMYSIFANVTGTTAPLFPTMAVSIAFVKRLLEAFLAGFAIATVVNIFIFPVSSRLVVFTEFAGYIGALQGVINAQKKFLQSMESKDMMYLQDDDDDNKGKSVSKTEQAANALKGALAGLTALHGKLHGDLTFAKREFAYGKLSANDIGEIFDLFRKIFVPLLGLGSVVEIFERVADSRGWCDVNASTGEDSENPEIIDRKEVLEAEQAEWNEIMKTLHAPFEAMSDAMNDGLLHASYALELTRKPKSKNVQQDAEMEETVVDLETRGKIRKPGDTKFGEYLEEKVRYFKEHRKASLKKWCELKRVAFPEEEDGASLERTRSMLQRSKDLTGNDQTRQQLYLILYLEFLLWSTGHAVLDLVKYADAKVESGHMRRKKIQVPGKKRLRKWLISCLSMEDTTAEHLPEQSESGSLSIALGQSFLKRKDPEHLPPTNSWQRFGDGVRHFSHFCASPELIFGFRVACATMCIAIIAFLENTQRFFIEQRLVWAMIMVAIGMTMTTGSGAFGLLARVVGTLIATVCSFAIWYIAGGDGNTAGVIVLVFVFIFCQTYILVNFPKFAIGVMIMMVTQEVRRLGVAVATSNGQPYYPLYLLAPYRLATVAGGCLVAWIWSYIPYPITAKSVLRRQLGESIYLLANFYSVVHVTIKSRLEGTGGDPEDKNSPAKRLEKARTKILAKQMGILTQLRQHSAFTKFEPTLGGKFPKAIYDSIIQEVQNIMSYMSLMSYATTTFSTDQRTEDDHEWMQDFARVMNSVNITSNRVTSLLTLISSSVTSGTPLPPYLQPPPPLELNDKLRALDPDILSVKHIIEPGYAAFAVSQVASKLISDDLERLLKNVKRLVGEVDFSFHIISTENSSSETLGKISKFD</sequence>
<evidence type="ECO:0000256" key="3">
    <source>
        <dbReference type="ARBA" id="ARBA00022989"/>
    </source>
</evidence>
<feature type="domain" description="Putative ER transporter 6TM N-terminal" evidence="7">
    <location>
        <begin position="22"/>
        <end position="449"/>
    </location>
</feature>
<dbReference type="InterPro" id="IPR049453">
    <property type="entry name" value="Memb_transporter_dom"/>
</dbReference>
<feature type="transmembrane region" description="Helical" evidence="5">
    <location>
        <begin position="642"/>
        <end position="662"/>
    </location>
</feature>
<feature type="transmembrane region" description="Helical" evidence="5">
    <location>
        <begin position="752"/>
        <end position="772"/>
    </location>
</feature>
<feature type="domain" description="DUF2421" evidence="6">
    <location>
        <begin position="771"/>
        <end position="998"/>
    </location>
</feature>
<dbReference type="Pfam" id="PF13515">
    <property type="entry name" value="FUSC_2"/>
    <property type="match status" value="1"/>
</dbReference>
<accession>A0A1E3Q284</accession>
<feature type="transmembrane region" description="Helical" evidence="5">
    <location>
        <begin position="190"/>
        <end position="208"/>
    </location>
</feature>
<dbReference type="InterPro" id="IPR018820">
    <property type="entry name" value="BRE4-related_DUF2421"/>
</dbReference>
<keyword evidence="10" id="KW-1185">Reference proteome</keyword>
<comment type="subcellular location">
    <subcellularLocation>
        <location evidence="1">Membrane</location>
        <topology evidence="1">Multi-pass membrane protein</topology>
    </subcellularLocation>
</comment>
<feature type="transmembrane region" description="Helical" evidence="5">
    <location>
        <begin position="158"/>
        <end position="184"/>
    </location>
</feature>
<evidence type="ECO:0000313" key="10">
    <source>
        <dbReference type="Proteomes" id="UP000094385"/>
    </source>
</evidence>
<dbReference type="GO" id="GO:0016020">
    <property type="term" value="C:membrane"/>
    <property type="evidence" value="ECO:0007669"/>
    <property type="project" value="UniProtKB-SubCell"/>
</dbReference>
<evidence type="ECO:0008006" key="11">
    <source>
        <dbReference type="Google" id="ProtNLM"/>
    </source>
</evidence>
<dbReference type="OrthoDB" id="2274698at2759"/>
<evidence type="ECO:0000313" key="9">
    <source>
        <dbReference type="EMBL" id="ODQ71771.1"/>
    </source>
</evidence>
<dbReference type="STRING" id="675824.A0A1E3Q284"/>
<dbReference type="PANTHER" id="PTHR37994">
    <property type="entry name" value="ARAE_2_N DOMAIN-CONTAINING PROTEIN-RELATED"/>
    <property type="match status" value="1"/>
</dbReference>
<evidence type="ECO:0000259" key="6">
    <source>
        <dbReference type="Pfam" id="PF10334"/>
    </source>
</evidence>
<feature type="domain" description="Integral membrane bound transporter" evidence="8">
    <location>
        <begin position="633"/>
        <end position="767"/>
    </location>
</feature>
<evidence type="ECO:0000256" key="5">
    <source>
        <dbReference type="SAM" id="Phobius"/>
    </source>
</evidence>
<evidence type="ECO:0000256" key="1">
    <source>
        <dbReference type="ARBA" id="ARBA00004141"/>
    </source>
</evidence>
<feature type="transmembrane region" description="Helical" evidence="5">
    <location>
        <begin position="611"/>
        <end position="630"/>
    </location>
</feature>
<dbReference type="EMBL" id="KV454297">
    <property type="protein sequence ID" value="ODQ71771.1"/>
    <property type="molecule type" value="Genomic_DNA"/>
</dbReference>
<dbReference type="Pfam" id="PF10334">
    <property type="entry name" value="BRE4"/>
    <property type="match status" value="1"/>
</dbReference>
<keyword evidence="4 5" id="KW-0472">Membrane</keyword>
<dbReference type="PANTHER" id="PTHR37994:SF4">
    <property type="entry name" value="ER TRANSPORTER 6TM N-TERMINAL DOMAIN-CONTAINING PROTEIN-RELATED"/>
    <property type="match status" value="1"/>
</dbReference>
<evidence type="ECO:0000259" key="7">
    <source>
        <dbReference type="Pfam" id="PF10337"/>
    </source>
</evidence>
<gene>
    <name evidence="9" type="ORF">LIPSTDRAFT_73506</name>
</gene>
<dbReference type="Proteomes" id="UP000094385">
    <property type="component" value="Unassembled WGS sequence"/>
</dbReference>
<dbReference type="Pfam" id="PF10337">
    <property type="entry name" value="ArAE_2_N"/>
    <property type="match status" value="1"/>
</dbReference>
<feature type="transmembrane region" description="Helical" evidence="5">
    <location>
        <begin position="122"/>
        <end position="146"/>
    </location>
</feature>
<protein>
    <recommendedName>
        <fullName evidence="11">ER transporter 6TM N-terminal domain-containing protein</fullName>
    </recommendedName>
</protein>
<dbReference type="InterPro" id="IPR018823">
    <property type="entry name" value="ArAE_2_N"/>
</dbReference>
<organism evidence="9 10">
    <name type="scientific">Lipomyces starkeyi NRRL Y-11557</name>
    <dbReference type="NCBI Taxonomy" id="675824"/>
    <lineage>
        <taxon>Eukaryota</taxon>
        <taxon>Fungi</taxon>
        <taxon>Dikarya</taxon>
        <taxon>Ascomycota</taxon>
        <taxon>Saccharomycotina</taxon>
        <taxon>Lipomycetes</taxon>
        <taxon>Lipomycetales</taxon>
        <taxon>Lipomycetaceae</taxon>
        <taxon>Lipomyces</taxon>
    </lineage>
</organism>
<feature type="transmembrane region" description="Helical" evidence="5">
    <location>
        <begin position="668"/>
        <end position="685"/>
    </location>
</feature>
<evidence type="ECO:0000256" key="4">
    <source>
        <dbReference type="ARBA" id="ARBA00023136"/>
    </source>
</evidence>
<keyword evidence="2 5" id="KW-0812">Transmembrane</keyword>
<evidence type="ECO:0000256" key="2">
    <source>
        <dbReference type="ARBA" id="ARBA00022692"/>
    </source>
</evidence>
<feature type="transmembrane region" description="Helical" evidence="5">
    <location>
        <begin position="21"/>
        <end position="39"/>
    </location>
</feature>
<proteinExistence type="predicted"/>
<dbReference type="AlphaFoldDB" id="A0A1E3Q284"/>